<name>A0ABW2GZ90_9ACTN</name>
<dbReference type="RefSeq" id="WP_376808286.1">
    <property type="nucleotide sequence ID" value="NZ_JBHTAC010000025.1"/>
</dbReference>
<comment type="caution">
    <text evidence="2">The sequence shown here is derived from an EMBL/GenBank/DDBJ whole genome shotgun (WGS) entry which is preliminary data.</text>
</comment>
<proteinExistence type="predicted"/>
<evidence type="ECO:0000313" key="3">
    <source>
        <dbReference type="Proteomes" id="UP001596392"/>
    </source>
</evidence>
<feature type="chain" id="PRO_5046203712" description="Secreted protein" evidence="1">
    <location>
        <begin position="34"/>
        <end position="102"/>
    </location>
</feature>
<dbReference type="Proteomes" id="UP001596392">
    <property type="component" value="Unassembled WGS sequence"/>
</dbReference>
<dbReference type="InterPro" id="IPR006311">
    <property type="entry name" value="TAT_signal"/>
</dbReference>
<feature type="signal peptide" evidence="1">
    <location>
        <begin position="1"/>
        <end position="33"/>
    </location>
</feature>
<evidence type="ECO:0000313" key="2">
    <source>
        <dbReference type="EMBL" id="MFC7245342.1"/>
    </source>
</evidence>
<organism evidence="2 3">
    <name type="scientific">Catellatospora aurea</name>
    <dbReference type="NCBI Taxonomy" id="1337874"/>
    <lineage>
        <taxon>Bacteria</taxon>
        <taxon>Bacillati</taxon>
        <taxon>Actinomycetota</taxon>
        <taxon>Actinomycetes</taxon>
        <taxon>Micromonosporales</taxon>
        <taxon>Micromonosporaceae</taxon>
        <taxon>Catellatospora</taxon>
    </lineage>
</organism>
<evidence type="ECO:0008006" key="4">
    <source>
        <dbReference type="Google" id="ProtNLM"/>
    </source>
</evidence>
<keyword evidence="3" id="KW-1185">Reference proteome</keyword>
<accession>A0ABW2GZ90</accession>
<dbReference type="EMBL" id="JBHTAC010000025">
    <property type="protein sequence ID" value="MFC7245342.1"/>
    <property type="molecule type" value="Genomic_DNA"/>
</dbReference>
<keyword evidence="1" id="KW-0732">Signal</keyword>
<evidence type="ECO:0000256" key="1">
    <source>
        <dbReference type="SAM" id="SignalP"/>
    </source>
</evidence>
<dbReference type="PROSITE" id="PS51318">
    <property type="entry name" value="TAT"/>
    <property type="match status" value="1"/>
</dbReference>
<protein>
    <recommendedName>
        <fullName evidence="4">Secreted protein</fullName>
    </recommendedName>
</protein>
<gene>
    <name evidence="2" type="ORF">ACFQO7_22945</name>
</gene>
<sequence>MHRFRIRRRLATAAGMATAATALLLAAAAPATAATAKEFTGGGRGLTAASAIQSATWDAEASASAELLNTCVTVGEPGIWEVFDHPYFGHVFFAEVTVSCTT</sequence>
<reference evidence="3" key="1">
    <citation type="journal article" date="2019" name="Int. J. Syst. Evol. Microbiol.">
        <title>The Global Catalogue of Microorganisms (GCM) 10K type strain sequencing project: providing services to taxonomists for standard genome sequencing and annotation.</title>
        <authorList>
            <consortium name="The Broad Institute Genomics Platform"/>
            <consortium name="The Broad Institute Genome Sequencing Center for Infectious Disease"/>
            <person name="Wu L."/>
            <person name="Ma J."/>
        </authorList>
    </citation>
    <scope>NUCLEOTIDE SEQUENCE [LARGE SCALE GENOMIC DNA]</scope>
    <source>
        <strain evidence="3">CGMCC 1.9106</strain>
    </source>
</reference>